<dbReference type="Proteomes" id="UP000239415">
    <property type="component" value="Unassembled WGS sequence"/>
</dbReference>
<feature type="transmembrane region" description="Helical" evidence="1">
    <location>
        <begin position="211"/>
        <end position="228"/>
    </location>
</feature>
<accession>A0A2T0KNZ6</accession>
<evidence type="ECO:0000313" key="3">
    <source>
        <dbReference type="EMBL" id="PRX25472.1"/>
    </source>
</evidence>
<proteinExistence type="predicted"/>
<gene>
    <name evidence="3" type="ORF">CLV67_101188</name>
</gene>
<feature type="transmembrane region" description="Helical" evidence="1">
    <location>
        <begin position="294"/>
        <end position="314"/>
    </location>
</feature>
<keyword evidence="1" id="KW-0472">Membrane</keyword>
<sequence>MRRLLNALLAVAGAILVPATPAFAHAGDTTSVSDYRVTVTGLSNPMDGVTVRVVEGGARLELRNDSGRAVEILGYSGEPYLEVRPDGTYENTASPATYLNETLTGEATVPPAADPTTAPTWRKISGDTGVRWHDQRTRWTEAALPAEVTAAPDRPHRLREWSVPLRDQVRTFEIQGTLDYEPPPAAWAWWSGAALLGLAVVFLARRWSRSAGPLALFGGLMTMAYVVTSALDGAGWAGVPILAALLACAAAWRHPPFYLTLAGFVLAAFAGFGGADVFFASVVPSAGPGWFPRAAVAVAVGVGSGLAVTGVLRLRAALPDPVPA</sequence>
<feature type="transmembrane region" description="Helical" evidence="1">
    <location>
        <begin position="187"/>
        <end position="204"/>
    </location>
</feature>
<protein>
    <submittedName>
        <fullName evidence="3">Uncharacterized protein</fullName>
    </submittedName>
</protein>
<dbReference type="EMBL" id="PVMZ01000001">
    <property type="protein sequence ID" value="PRX25472.1"/>
    <property type="molecule type" value="Genomic_DNA"/>
</dbReference>
<feature type="chain" id="PRO_5015535082" evidence="2">
    <location>
        <begin position="25"/>
        <end position="324"/>
    </location>
</feature>
<comment type="caution">
    <text evidence="3">The sequence shown here is derived from an EMBL/GenBank/DDBJ whole genome shotgun (WGS) entry which is preliminary data.</text>
</comment>
<evidence type="ECO:0000313" key="4">
    <source>
        <dbReference type="Proteomes" id="UP000239415"/>
    </source>
</evidence>
<feature type="signal peptide" evidence="2">
    <location>
        <begin position="1"/>
        <end position="24"/>
    </location>
</feature>
<reference evidence="3 4" key="1">
    <citation type="submission" date="2018-03" db="EMBL/GenBank/DDBJ databases">
        <title>Genomic Encyclopedia of Archaeal and Bacterial Type Strains, Phase II (KMG-II): from individual species to whole genera.</title>
        <authorList>
            <person name="Goeker M."/>
        </authorList>
    </citation>
    <scope>NUCLEOTIDE SEQUENCE [LARGE SCALE GENOMIC DNA]</scope>
    <source>
        <strain evidence="3 4">DSM 43146</strain>
    </source>
</reference>
<keyword evidence="1" id="KW-0812">Transmembrane</keyword>
<keyword evidence="4" id="KW-1185">Reference proteome</keyword>
<dbReference type="AlphaFoldDB" id="A0A2T0KNZ6"/>
<organism evidence="3 4">
    <name type="scientific">Actinoplanes italicus</name>
    <dbReference type="NCBI Taxonomy" id="113567"/>
    <lineage>
        <taxon>Bacteria</taxon>
        <taxon>Bacillati</taxon>
        <taxon>Actinomycetota</taxon>
        <taxon>Actinomycetes</taxon>
        <taxon>Micromonosporales</taxon>
        <taxon>Micromonosporaceae</taxon>
        <taxon>Actinoplanes</taxon>
    </lineage>
</organism>
<dbReference type="OrthoDB" id="5241181at2"/>
<feature type="transmembrane region" description="Helical" evidence="1">
    <location>
        <begin position="234"/>
        <end position="252"/>
    </location>
</feature>
<keyword evidence="1" id="KW-1133">Transmembrane helix</keyword>
<dbReference type="RefSeq" id="WP_106315214.1">
    <property type="nucleotide sequence ID" value="NZ_BOMO01000025.1"/>
</dbReference>
<name>A0A2T0KNZ6_9ACTN</name>
<feature type="transmembrane region" description="Helical" evidence="1">
    <location>
        <begin position="259"/>
        <end position="282"/>
    </location>
</feature>
<evidence type="ECO:0000256" key="2">
    <source>
        <dbReference type="SAM" id="SignalP"/>
    </source>
</evidence>
<evidence type="ECO:0000256" key="1">
    <source>
        <dbReference type="SAM" id="Phobius"/>
    </source>
</evidence>
<keyword evidence="2" id="KW-0732">Signal</keyword>